<evidence type="ECO:0008006" key="3">
    <source>
        <dbReference type="Google" id="ProtNLM"/>
    </source>
</evidence>
<dbReference type="SUPFAM" id="SSF57802">
    <property type="entry name" value="Rubredoxin-like"/>
    <property type="match status" value="1"/>
</dbReference>
<evidence type="ECO:0000313" key="2">
    <source>
        <dbReference type="Proteomes" id="UP001596395"/>
    </source>
</evidence>
<proteinExistence type="predicted"/>
<reference evidence="1 2" key="1">
    <citation type="journal article" date="2019" name="Int. J. Syst. Evol. Microbiol.">
        <title>The Global Catalogue of Microorganisms (GCM) 10K type strain sequencing project: providing services to taxonomists for standard genome sequencing and annotation.</title>
        <authorList>
            <consortium name="The Broad Institute Genomics Platform"/>
            <consortium name="The Broad Institute Genome Sequencing Center for Infectious Disease"/>
            <person name="Wu L."/>
            <person name="Ma J."/>
        </authorList>
    </citation>
    <scope>NUCLEOTIDE SEQUENCE [LARGE SCALE GENOMIC DNA]</scope>
    <source>
        <strain evidence="1 2">GX26</strain>
    </source>
</reference>
<accession>A0ABD5VFB3</accession>
<comment type="caution">
    <text evidence="1">The sequence shown here is derived from an EMBL/GenBank/DDBJ whole genome shotgun (WGS) entry which is preliminary data.</text>
</comment>
<keyword evidence="2" id="KW-1185">Reference proteome</keyword>
<organism evidence="1 2">
    <name type="scientific">Halorubellus litoreus</name>
    <dbReference type="NCBI Taxonomy" id="755308"/>
    <lineage>
        <taxon>Archaea</taxon>
        <taxon>Methanobacteriati</taxon>
        <taxon>Methanobacteriota</taxon>
        <taxon>Stenosarchaea group</taxon>
        <taxon>Halobacteria</taxon>
        <taxon>Halobacteriales</taxon>
        <taxon>Halorubellaceae</taxon>
        <taxon>Halorubellus</taxon>
    </lineage>
</organism>
<dbReference type="Proteomes" id="UP001596395">
    <property type="component" value="Unassembled WGS sequence"/>
</dbReference>
<dbReference type="AlphaFoldDB" id="A0ABD5VFB3"/>
<sequence>MTTYTCSYCNQSVDEYSKPSTCPNCEKSGTMSEDEGGLIG</sequence>
<protein>
    <recommendedName>
        <fullName evidence="3">Rubredoxin-like domain-containing protein</fullName>
    </recommendedName>
</protein>
<gene>
    <name evidence="1" type="ORF">ACFQGB_05795</name>
</gene>
<evidence type="ECO:0000313" key="1">
    <source>
        <dbReference type="EMBL" id="MFC6952368.1"/>
    </source>
</evidence>
<name>A0ABD5VFB3_9EURY</name>
<dbReference type="EMBL" id="JBHSXN010000001">
    <property type="protein sequence ID" value="MFC6952368.1"/>
    <property type="molecule type" value="Genomic_DNA"/>
</dbReference>